<comment type="similarity">
    <text evidence="1">Belongs to the leucine-binding protein family.</text>
</comment>
<dbReference type="SUPFAM" id="SSF53822">
    <property type="entry name" value="Periplasmic binding protein-like I"/>
    <property type="match status" value="1"/>
</dbReference>
<feature type="domain" description="Leucine-binding protein" evidence="5">
    <location>
        <begin position="27"/>
        <end position="369"/>
    </location>
</feature>
<dbReference type="GO" id="GO:0006865">
    <property type="term" value="P:amino acid transport"/>
    <property type="evidence" value="ECO:0007669"/>
    <property type="project" value="UniProtKB-KW"/>
</dbReference>
<dbReference type="KEGG" id="psin:CAK95_16005"/>
<evidence type="ECO:0000313" key="7">
    <source>
        <dbReference type="Proteomes" id="UP000194137"/>
    </source>
</evidence>
<dbReference type="EMBL" id="CP021112">
    <property type="protein sequence ID" value="ARQ00417.1"/>
    <property type="molecule type" value="Genomic_DNA"/>
</dbReference>
<sequence>MRLKIALAAASIVGLAGSASAQDAYVIGVTAALTGPPASTYAPAMDALRIYLDGVNARGGVNGKQIKLVIQDDSAEPSKAVANAKKLVSQDNAILLVNASLSSTYAPVVAESRNSKTPLLFASGVCPKDVYPPANPLQFCTTAYASSYDSRAALTFVKDQAKGAPVKIGFSAMAIPLSRGEMEVAAKLAPEMGMTALGIEVIPPPTPDYTPFATKLKDAGANWVFSWAPWVTQVRTFEALRRLGWQGDYITWAHLEAEGELKRIKDPKLFVIGANALFDDALPEQKVIAEAAKKAGSKYPPEQMVEGWIAGMVIEAALKGAGAKATTESLLQSMSNLKVDLKGLRGGPIEWTKDNHFRTKQFYRVYKWDPAASRIAIAKDWYSYDVK</sequence>
<dbReference type="STRING" id="1235591.CAK95_16005"/>
<dbReference type="InterPro" id="IPR051010">
    <property type="entry name" value="BCAA_transport"/>
</dbReference>
<dbReference type="AlphaFoldDB" id="A0A1W6ZSQ3"/>
<keyword evidence="7" id="KW-1185">Reference proteome</keyword>
<keyword evidence="4" id="KW-0029">Amino-acid transport</keyword>
<protein>
    <recommendedName>
        <fullName evidence="5">Leucine-binding protein domain-containing protein</fullName>
    </recommendedName>
</protein>
<evidence type="ECO:0000259" key="5">
    <source>
        <dbReference type="Pfam" id="PF13458"/>
    </source>
</evidence>
<dbReference type="PANTHER" id="PTHR30483:SF6">
    <property type="entry name" value="PERIPLASMIC BINDING PROTEIN OF ABC TRANSPORTER FOR NATURAL AMINO ACIDS"/>
    <property type="match status" value="1"/>
</dbReference>
<dbReference type="InterPro" id="IPR028082">
    <property type="entry name" value="Peripla_BP_I"/>
</dbReference>
<dbReference type="PANTHER" id="PTHR30483">
    <property type="entry name" value="LEUCINE-SPECIFIC-BINDING PROTEIN"/>
    <property type="match status" value="1"/>
</dbReference>
<dbReference type="Proteomes" id="UP000194137">
    <property type="component" value="Chromosome"/>
</dbReference>
<evidence type="ECO:0000256" key="4">
    <source>
        <dbReference type="ARBA" id="ARBA00022970"/>
    </source>
</evidence>
<name>A0A1W6ZSQ3_9HYPH</name>
<evidence type="ECO:0000256" key="3">
    <source>
        <dbReference type="ARBA" id="ARBA00022729"/>
    </source>
</evidence>
<keyword evidence="2" id="KW-0813">Transport</keyword>
<evidence type="ECO:0000256" key="2">
    <source>
        <dbReference type="ARBA" id="ARBA00022448"/>
    </source>
</evidence>
<dbReference type="RefSeq" id="WP_086088813.1">
    <property type="nucleotide sequence ID" value="NZ_CP021112.1"/>
</dbReference>
<evidence type="ECO:0000256" key="1">
    <source>
        <dbReference type="ARBA" id="ARBA00010062"/>
    </source>
</evidence>
<proteinExistence type="inferred from homology"/>
<keyword evidence="3" id="KW-0732">Signal</keyword>
<evidence type="ECO:0000313" key="6">
    <source>
        <dbReference type="EMBL" id="ARQ00417.1"/>
    </source>
</evidence>
<dbReference type="InterPro" id="IPR028081">
    <property type="entry name" value="Leu-bd"/>
</dbReference>
<dbReference type="Gene3D" id="3.40.50.2300">
    <property type="match status" value="2"/>
</dbReference>
<organism evidence="6 7">
    <name type="scientific">Pseudorhodoplanes sinuspersici</name>
    <dbReference type="NCBI Taxonomy" id="1235591"/>
    <lineage>
        <taxon>Bacteria</taxon>
        <taxon>Pseudomonadati</taxon>
        <taxon>Pseudomonadota</taxon>
        <taxon>Alphaproteobacteria</taxon>
        <taxon>Hyphomicrobiales</taxon>
        <taxon>Pseudorhodoplanes</taxon>
    </lineage>
</organism>
<dbReference type="Pfam" id="PF13458">
    <property type="entry name" value="Peripla_BP_6"/>
    <property type="match status" value="1"/>
</dbReference>
<gene>
    <name evidence="6" type="ORF">CAK95_16005</name>
</gene>
<reference evidence="6 7" key="1">
    <citation type="submission" date="2017-05" db="EMBL/GenBank/DDBJ databases">
        <title>Full genome sequence of Pseudorhodoplanes sinuspersici.</title>
        <authorList>
            <person name="Dastgheib S.M.M."/>
            <person name="Shavandi M."/>
            <person name="Tirandaz H."/>
        </authorList>
    </citation>
    <scope>NUCLEOTIDE SEQUENCE [LARGE SCALE GENOMIC DNA]</scope>
    <source>
        <strain evidence="6 7">RIPI110</strain>
    </source>
</reference>
<dbReference type="InterPro" id="IPR000709">
    <property type="entry name" value="Leu_Ile_Val-bd"/>
</dbReference>
<dbReference type="PRINTS" id="PR00337">
    <property type="entry name" value="LEUILEVALBP"/>
</dbReference>
<accession>A0A1W6ZSQ3</accession>
<dbReference type="OrthoDB" id="9783240at2"/>